<keyword evidence="11" id="KW-0239">DNA-directed DNA polymerase</keyword>
<dbReference type="Proteomes" id="UP000765509">
    <property type="component" value="Unassembled WGS sequence"/>
</dbReference>
<dbReference type="PANTHER" id="PTHR42648">
    <property type="entry name" value="TRANSPOSASE, PUTATIVE-RELATED"/>
    <property type="match status" value="1"/>
</dbReference>
<dbReference type="Pfam" id="PF07727">
    <property type="entry name" value="RVT_2"/>
    <property type="match status" value="1"/>
</dbReference>
<evidence type="ECO:0000313" key="18">
    <source>
        <dbReference type="Proteomes" id="UP000765509"/>
    </source>
</evidence>
<dbReference type="Pfam" id="PF25597">
    <property type="entry name" value="SH3_retrovirus"/>
    <property type="match status" value="1"/>
</dbReference>
<dbReference type="GO" id="GO:0015074">
    <property type="term" value="P:DNA integration"/>
    <property type="evidence" value="ECO:0007669"/>
    <property type="project" value="UniProtKB-KW"/>
</dbReference>
<reference evidence="17" key="1">
    <citation type="submission" date="2021-03" db="EMBL/GenBank/DDBJ databases">
        <title>Draft genome sequence of rust myrtle Austropuccinia psidii MF-1, a brazilian biotype.</title>
        <authorList>
            <person name="Quecine M.C."/>
            <person name="Pachon D.M.R."/>
            <person name="Bonatelli M.L."/>
            <person name="Correr F.H."/>
            <person name="Franceschini L.M."/>
            <person name="Leite T.F."/>
            <person name="Margarido G.R.A."/>
            <person name="Almeida C.A."/>
            <person name="Ferrarezi J.A."/>
            <person name="Labate C.A."/>
        </authorList>
    </citation>
    <scope>NUCLEOTIDE SEQUENCE</scope>
    <source>
        <strain evidence="17">MF-1</strain>
    </source>
</reference>
<dbReference type="GO" id="GO:0006310">
    <property type="term" value="P:DNA recombination"/>
    <property type="evidence" value="ECO:0007669"/>
    <property type="project" value="UniProtKB-KW"/>
</dbReference>
<keyword evidence="8" id="KW-0694">RNA-binding</keyword>
<dbReference type="GO" id="GO:0003887">
    <property type="term" value="F:DNA-directed DNA polymerase activity"/>
    <property type="evidence" value="ECO:0007669"/>
    <property type="project" value="UniProtKB-KW"/>
</dbReference>
<proteinExistence type="predicted"/>
<keyword evidence="2" id="KW-0548">Nucleotidyltransferase</keyword>
<keyword evidence="4" id="KW-0479">Metal-binding</keyword>
<keyword evidence="6" id="KW-0378">Hydrolase</keyword>
<evidence type="ECO:0000256" key="6">
    <source>
        <dbReference type="ARBA" id="ARBA00022801"/>
    </source>
</evidence>
<dbReference type="PROSITE" id="PS50994">
    <property type="entry name" value="INTEGRASE"/>
    <property type="match status" value="1"/>
</dbReference>
<dbReference type="InterPro" id="IPR001584">
    <property type="entry name" value="Integrase_cat-core"/>
</dbReference>
<protein>
    <recommendedName>
        <fullName evidence="16">Integrase catalytic domain-containing protein</fullName>
    </recommendedName>
</protein>
<keyword evidence="12" id="KW-0233">DNA recombination</keyword>
<evidence type="ECO:0000256" key="11">
    <source>
        <dbReference type="ARBA" id="ARBA00022932"/>
    </source>
</evidence>
<dbReference type="InterPro" id="IPR039537">
    <property type="entry name" value="Retrotran_Ty1/copia-like"/>
</dbReference>
<evidence type="ECO:0000256" key="2">
    <source>
        <dbReference type="ARBA" id="ARBA00022695"/>
    </source>
</evidence>
<evidence type="ECO:0000256" key="7">
    <source>
        <dbReference type="ARBA" id="ARBA00022842"/>
    </source>
</evidence>
<evidence type="ECO:0000256" key="13">
    <source>
        <dbReference type="ARBA" id="ARBA00023268"/>
    </source>
</evidence>
<keyword evidence="7" id="KW-0460">Magnesium</keyword>
<keyword evidence="10" id="KW-0695">RNA-directed DNA polymerase</keyword>
<dbReference type="InterPro" id="IPR012337">
    <property type="entry name" value="RNaseH-like_sf"/>
</dbReference>
<dbReference type="GO" id="GO:0032196">
    <property type="term" value="P:transposition"/>
    <property type="evidence" value="ECO:0007669"/>
    <property type="project" value="UniProtKB-KW"/>
</dbReference>
<feature type="domain" description="Integrase catalytic" evidence="16">
    <location>
        <begin position="186"/>
        <end position="352"/>
    </location>
</feature>
<comment type="catalytic activity">
    <reaction evidence="15">
        <text>DNA(n) + a 2'-deoxyribonucleoside 5'-triphosphate = DNA(n+1) + diphosphate</text>
        <dbReference type="Rhea" id="RHEA:22508"/>
        <dbReference type="Rhea" id="RHEA-COMP:17339"/>
        <dbReference type="Rhea" id="RHEA-COMP:17340"/>
        <dbReference type="ChEBI" id="CHEBI:33019"/>
        <dbReference type="ChEBI" id="CHEBI:61560"/>
        <dbReference type="ChEBI" id="CHEBI:173112"/>
        <dbReference type="EC" id="2.7.7.7"/>
    </reaction>
</comment>
<evidence type="ECO:0000313" key="17">
    <source>
        <dbReference type="EMBL" id="MBW0540339.1"/>
    </source>
</evidence>
<dbReference type="Gene3D" id="3.30.420.10">
    <property type="entry name" value="Ribonuclease H-like superfamily/Ribonuclease H"/>
    <property type="match status" value="1"/>
</dbReference>
<dbReference type="GO" id="GO:0016787">
    <property type="term" value="F:hydrolase activity"/>
    <property type="evidence" value="ECO:0007669"/>
    <property type="project" value="UniProtKB-KW"/>
</dbReference>
<dbReference type="AlphaFoldDB" id="A0A9Q3IIT6"/>
<keyword evidence="3" id="KW-0540">Nuclease</keyword>
<evidence type="ECO:0000256" key="5">
    <source>
        <dbReference type="ARBA" id="ARBA00022759"/>
    </source>
</evidence>
<keyword evidence="11" id="KW-0808">Transferase</keyword>
<keyword evidence="9" id="KW-0229">DNA integration</keyword>
<dbReference type="InterPro" id="IPR036397">
    <property type="entry name" value="RNaseH_sf"/>
</dbReference>
<gene>
    <name evidence="17" type="ORF">O181_080054</name>
</gene>
<evidence type="ECO:0000256" key="4">
    <source>
        <dbReference type="ARBA" id="ARBA00022723"/>
    </source>
</evidence>
<evidence type="ECO:0000256" key="10">
    <source>
        <dbReference type="ARBA" id="ARBA00022918"/>
    </source>
</evidence>
<keyword evidence="18" id="KW-1185">Reference proteome</keyword>
<dbReference type="GO" id="GO:0005634">
    <property type="term" value="C:nucleus"/>
    <property type="evidence" value="ECO:0007669"/>
    <property type="project" value="UniProtKB-ARBA"/>
</dbReference>
<keyword evidence="5" id="KW-0255">Endonuclease</keyword>
<evidence type="ECO:0000259" key="16">
    <source>
        <dbReference type="PROSITE" id="PS50994"/>
    </source>
</evidence>
<evidence type="ECO:0000256" key="12">
    <source>
        <dbReference type="ARBA" id="ARBA00023172"/>
    </source>
</evidence>
<evidence type="ECO:0000256" key="14">
    <source>
        <dbReference type="ARBA" id="ARBA00048173"/>
    </source>
</evidence>
<dbReference type="InterPro" id="IPR057670">
    <property type="entry name" value="SH3_retrovirus"/>
</dbReference>
<evidence type="ECO:0000256" key="8">
    <source>
        <dbReference type="ARBA" id="ARBA00022884"/>
    </source>
</evidence>
<evidence type="ECO:0000256" key="15">
    <source>
        <dbReference type="ARBA" id="ARBA00049244"/>
    </source>
</evidence>
<evidence type="ECO:0000256" key="9">
    <source>
        <dbReference type="ARBA" id="ARBA00022908"/>
    </source>
</evidence>
<comment type="caution">
    <text evidence="17">The sequence shown here is derived from an EMBL/GenBank/DDBJ whole genome shotgun (WGS) entry which is preliminary data.</text>
</comment>
<dbReference type="GO" id="GO:0004519">
    <property type="term" value="F:endonuclease activity"/>
    <property type="evidence" value="ECO:0007669"/>
    <property type="project" value="UniProtKB-KW"/>
</dbReference>
<dbReference type="EMBL" id="AVOT02044991">
    <property type="protein sequence ID" value="MBW0540339.1"/>
    <property type="molecule type" value="Genomic_DNA"/>
</dbReference>
<dbReference type="PANTHER" id="PTHR42648:SF11">
    <property type="entry name" value="TRANSPOSON TY4-P GAG-POL POLYPROTEIN"/>
    <property type="match status" value="1"/>
</dbReference>
<organism evidence="17 18">
    <name type="scientific">Austropuccinia psidii MF-1</name>
    <dbReference type="NCBI Taxonomy" id="1389203"/>
    <lineage>
        <taxon>Eukaryota</taxon>
        <taxon>Fungi</taxon>
        <taxon>Dikarya</taxon>
        <taxon>Basidiomycota</taxon>
        <taxon>Pucciniomycotina</taxon>
        <taxon>Pucciniomycetes</taxon>
        <taxon>Pucciniales</taxon>
        <taxon>Sphaerophragmiaceae</taxon>
        <taxon>Austropuccinia</taxon>
    </lineage>
</organism>
<dbReference type="OrthoDB" id="4947595at2759"/>
<evidence type="ECO:0000256" key="1">
    <source>
        <dbReference type="ARBA" id="ARBA00022578"/>
    </source>
</evidence>
<sequence length="725" mass="83763">MAGFEPAIRAVSDDRTASLVETSSQVHVSGNLSLFVKKDPLGKMLALSLASPSIHVDATHRGMIKFPFVSSALNNVLYCKDITGTLISLGQLVEEGYIPKFMGRDIPKRMSQEWDRMDSPSVRVLNSSKSFEWNCHLGHASDKIVKRFLKVHVPEFDLKQWSSFVCNDCLIAKSTRRNLSCHDDAPREQPRYLMMSDVLGPMPLLDIHQNKYILTLWDHKSTFVFCFPIKTRDQVPKVLLETFSLIHSVFGKSAKFLRSDNAKEYMGQNFKINLTNMGIQQLFTCPDTPEQNGEAERLNRKLGDAAQTMLRASGLPQSFWSYAYKCAAYIHNRIPNNRTGFLTPLKLWCGRKPQAKRIFPFGAKAIVHVPSEKRGKLDDRGRLCSLIGFQDDSRGFFFWDNESKQILNSNQARFLDFEQNTQSEKMKVTNLINKIGLQLGKEQTEEICEDQDRQIDEIQISSDNMEIPANLKEAKRRNWEQWRDAINRELTSFDEMDVWMPVEKTRDMRVIKTKFVFDLKRKGQPKQLTYKARLVAHGFCQRNGIDCKHTYAPTALLTLLQLLLALGLKNNWKIASFDVSVAYLHSPLEENIYVKAPVEFRPEWLGKVMKLKKAGRCWWLYFRSVMEKIGFCAEELDQCVYKCTRNNTILFVWMHVDDGVSFSNDQEEIMKLKHELIQHLKIKWEDGLSRIVGIDITFKHNAIQLSQWRFAKQIVHHFEKKTNSP</sequence>
<accession>A0A9Q3IIT6</accession>
<keyword evidence="13" id="KW-0511">Multifunctional enzyme</keyword>
<name>A0A9Q3IIT6_9BASI</name>
<dbReference type="GO" id="GO:0003723">
    <property type="term" value="F:RNA binding"/>
    <property type="evidence" value="ECO:0007669"/>
    <property type="project" value="UniProtKB-KW"/>
</dbReference>
<dbReference type="GO" id="GO:0046872">
    <property type="term" value="F:metal ion binding"/>
    <property type="evidence" value="ECO:0007669"/>
    <property type="project" value="UniProtKB-KW"/>
</dbReference>
<keyword evidence="1" id="KW-0815">Transposition</keyword>
<comment type="catalytic activity">
    <reaction evidence="14">
        <text>DNA(n) + a 2'-deoxyribonucleoside 5'-triphosphate = DNA(n+1) + diphosphate</text>
        <dbReference type="Rhea" id="RHEA:22508"/>
        <dbReference type="Rhea" id="RHEA-COMP:17339"/>
        <dbReference type="Rhea" id="RHEA-COMP:17340"/>
        <dbReference type="ChEBI" id="CHEBI:33019"/>
        <dbReference type="ChEBI" id="CHEBI:61560"/>
        <dbReference type="ChEBI" id="CHEBI:173112"/>
        <dbReference type="EC" id="2.7.7.49"/>
    </reaction>
</comment>
<dbReference type="GO" id="GO:0003964">
    <property type="term" value="F:RNA-directed DNA polymerase activity"/>
    <property type="evidence" value="ECO:0007669"/>
    <property type="project" value="UniProtKB-KW"/>
</dbReference>
<dbReference type="SUPFAM" id="SSF53098">
    <property type="entry name" value="Ribonuclease H-like"/>
    <property type="match status" value="1"/>
</dbReference>
<evidence type="ECO:0000256" key="3">
    <source>
        <dbReference type="ARBA" id="ARBA00022722"/>
    </source>
</evidence>
<dbReference type="InterPro" id="IPR013103">
    <property type="entry name" value="RVT_2"/>
</dbReference>